<gene>
    <name evidence="6" type="ORF">ADU59_14085</name>
</gene>
<accession>A0A1C7P117</accession>
<dbReference type="InterPro" id="IPR010583">
    <property type="entry name" value="MipA"/>
</dbReference>
<dbReference type="PANTHER" id="PTHR38776:SF1">
    <property type="entry name" value="MLTA-INTERACTING PROTEIN-RELATED"/>
    <property type="match status" value="1"/>
</dbReference>
<evidence type="ECO:0000256" key="5">
    <source>
        <dbReference type="ARBA" id="ARBA00023237"/>
    </source>
</evidence>
<reference evidence="6 7" key="1">
    <citation type="journal article" date="2016" name="Syst. Appl. Microbiol.">
        <title>Pararhizobium polonicum sp. nov. isolated from tumors on stone fruit rootstocks.</title>
        <authorList>
            <person name="Pulawska J."/>
            <person name="Kuzmanovic N."/>
            <person name="Willems A."/>
            <person name="Pothier J.F."/>
        </authorList>
    </citation>
    <scope>NUCLEOTIDE SEQUENCE [LARGE SCALE GENOMIC DNA]</scope>
    <source>
        <strain evidence="6 7">F5.1</strain>
    </source>
</reference>
<dbReference type="EMBL" id="LGLV01000008">
    <property type="protein sequence ID" value="OBZ94927.1"/>
    <property type="molecule type" value="Genomic_DNA"/>
</dbReference>
<dbReference type="STRING" id="1612624.ADU59_14085"/>
<protein>
    <submittedName>
        <fullName evidence="6">Membrane protein</fullName>
    </submittedName>
</protein>
<dbReference type="OrthoDB" id="5462484at2"/>
<keyword evidence="5" id="KW-0998">Cell outer membrane</keyword>
<evidence type="ECO:0000313" key="6">
    <source>
        <dbReference type="EMBL" id="OBZ94927.1"/>
    </source>
</evidence>
<dbReference type="Pfam" id="PF06629">
    <property type="entry name" value="MipA"/>
    <property type="match status" value="1"/>
</dbReference>
<evidence type="ECO:0000256" key="3">
    <source>
        <dbReference type="ARBA" id="ARBA00022729"/>
    </source>
</evidence>
<evidence type="ECO:0000256" key="2">
    <source>
        <dbReference type="ARBA" id="ARBA00005722"/>
    </source>
</evidence>
<comment type="caution">
    <text evidence="6">The sequence shown here is derived from an EMBL/GenBank/DDBJ whole genome shotgun (WGS) entry which is preliminary data.</text>
</comment>
<evidence type="ECO:0000256" key="1">
    <source>
        <dbReference type="ARBA" id="ARBA00004442"/>
    </source>
</evidence>
<dbReference type="GO" id="GO:0009279">
    <property type="term" value="C:cell outer membrane"/>
    <property type="evidence" value="ECO:0007669"/>
    <property type="project" value="UniProtKB-SubCell"/>
</dbReference>
<evidence type="ECO:0000256" key="4">
    <source>
        <dbReference type="ARBA" id="ARBA00023136"/>
    </source>
</evidence>
<organism evidence="6 7">
    <name type="scientific">Pararhizobium polonicum</name>
    <dbReference type="NCBI Taxonomy" id="1612624"/>
    <lineage>
        <taxon>Bacteria</taxon>
        <taxon>Pseudomonadati</taxon>
        <taxon>Pseudomonadota</taxon>
        <taxon>Alphaproteobacteria</taxon>
        <taxon>Hyphomicrobiales</taxon>
        <taxon>Rhizobiaceae</taxon>
        <taxon>Rhizobium/Agrobacterium group</taxon>
        <taxon>Pararhizobium</taxon>
    </lineage>
</organism>
<dbReference type="PATRIC" id="fig|1612624.7.peg.4727"/>
<dbReference type="Proteomes" id="UP000093111">
    <property type="component" value="Unassembled WGS sequence"/>
</dbReference>
<keyword evidence="3" id="KW-0732">Signal</keyword>
<name>A0A1C7P117_9HYPH</name>
<keyword evidence="4" id="KW-0472">Membrane</keyword>
<dbReference type="PANTHER" id="PTHR38776">
    <property type="entry name" value="MLTA-INTERACTING PROTEIN-RELATED"/>
    <property type="match status" value="1"/>
</dbReference>
<evidence type="ECO:0000313" key="7">
    <source>
        <dbReference type="Proteomes" id="UP000093111"/>
    </source>
</evidence>
<comment type="similarity">
    <text evidence="2">Belongs to the MipA/OmpV family.</text>
</comment>
<comment type="subcellular location">
    <subcellularLocation>
        <location evidence="1">Cell outer membrane</location>
    </subcellularLocation>
</comment>
<proteinExistence type="inferred from homology"/>
<dbReference type="AlphaFoldDB" id="A0A1C7P117"/>
<keyword evidence="7" id="KW-1185">Reference proteome</keyword>
<sequence length="267" mass="28549">MFSVIAATSVSGSAQAGDLTDSTTGNAKTPGWIITIGGGSEYGPSYEGSSHNTFTFVPSFDLRRTDEKADLSAPDDNIDYSLFTLGGIEFGPVVGFRSGRAQSDSRALRDIHPIDWSVDAGAYAQYWPIEDQFRLRLEARQSLRKNDGFVADFAADWFTPVGDNLMISAGPRAAFADSTYMSNSFGISATESAASGLDAFDPKAGFKSVGFAVGVTYQISDTTSLQVYNKFERLVGDAANSPIVSNIGSNTQNTIGIVLTRSFTLNF</sequence>